<evidence type="ECO:0000313" key="2">
    <source>
        <dbReference type="Proteomes" id="UP001149090"/>
    </source>
</evidence>
<reference evidence="1" key="1">
    <citation type="submission" date="2022-10" db="EMBL/GenBank/DDBJ databases">
        <title>Novel sulphate-reducing endosymbionts in the free-living metamonad Anaeramoeba.</title>
        <authorList>
            <person name="Jerlstrom-Hultqvist J."/>
            <person name="Cepicka I."/>
            <person name="Gallot-Lavallee L."/>
            <person name="Salas-Leiva D."/>
            <person name="Curtis B.A."/>
            <person name="Zahonova K."/>
            <person name="Pipaliya S."/>
            <person name="Dacks J."/>
            <person name="Roger A.J."/>
        </authorList>
    </citation>
    <scope>NUCLEOTIDE SEQUENCE</scope>
    <source>
        <strain evidence="1">BMAN</strain>
    </source>
</reference>
<evidence type="ECO:0000313" key="1">
    <source>
        <dbReference type="EMBL" id="KAJ5068859.1"/>
    </source>
</evidence>
<organism evidence="1 2">
    <name type="scientific">Anaeramoeba ignava</name>
    <name type="common">Anaerobic marine amoeba</name>
    <dbReference type="NCBI Taxonomy" id="1746090"/>
    <lineage>
        <taxon>Eukaryota</taxon>
        <taxon>Metamonada</taxon>
        <taxon>Anaeramoebidae</taxon>
        <taxon>Anaeramoeba</taxon>
    </lineage>
</organism>
<proteinExistence type="predicted"/>
<gene>
    <name evidence="1" type="ORF">M0811_12165</name>
</gene>
<keyword evidence="2" id="KW-1185">Reference proteome</keyword>
<sequence>MNKFHQFIENKDTNGLNDSLDSFENSKNEEYEKGLIYDLFEQIGFDLNWINENKYESEESFEIMSQLIYFFYHDKIHQTKFITENVKELEPIKEKFGLNPNSILSPFLDDSLSESFEK</sequence>
<name>A0A9Q0R6C4_ANAIG</name>
<comment type="caution">
    <text evidence="1">The sequence shown here is derived from an EMBL/GenBank/DDBJ whole genome shotgun (WGS) entry which is preliminary data.</text>
</comment>
<protein>
    <submittedName>
        <fullName evidence="1">Uncharacterized protein</fullName>
    </submittedName>
</protein>
<dbReference type="EMBL" id="JAPDFW010000112">
    <property type="protein sequence ID" value="KAJ5068859.1"/>
    <property type="molecule type" value="Genomic_DNA"/>
</dbReference>
<accession>A0A9Q0R6C4</accession>
<dbReference type="Proteomes" id="UP001149090">
    <property type="component" value="Unassembled WGS sequence"/>
</dbReference>
<dbReference type="AlphaFoldDB" id="A0A9Q0R6C4"/>